<keyword evidence="5 8" id="KW-1133">Transmembrane helix</keyword>
<feature type="transmembrane region" description="Helical" evidence="8">
    <location>
        <begin position="366"/>
        <end position="386"/>
    </location>
</feature>
<feature type="transmembrane region" description="Helical" evidence="8">
    <location>
        <begin position="194"/>
        <end position="213"/>
    </location>
</feature>
<keyword evidence="11" id="KW-1185">Reference proteome</keyword>
<keyword evidence="2" id="KW-0813">Transport</keyword>
<feature type="domain" description="Major facilitator superfamily (MFS) profile" evidence="9">
    <location>
        <begin position="35"/>
        <end position="420"/>
    </location>
</feature>
<dbReference type="EMBL" id="JACHMJ010000001">
    <property type="protein sequence ID" value="MBB5844648.1"/>
    <property type="molecule type" value="Genomic_DNA"/>
</dbReference>
<evidence type="ECO:0000256" key="5">
    <source>
        <dbReference type="ARBA" id="ARBA00022989"/>
    </source>
</evidence>
<dbReference type="GO" id="GO:0022857">
    <property type="term" value="F:transmembrane transporter activity"/>
    <property type="evidence" value="ECO:0007669"/>
    <property type="project" value="InterPro"/>
</dbReference>
<dbReference type="SUPFAM" id="SSF103473">
    <property type="entry name" value="MFS general substrate transporter"/>
    <property type="match status" value="1"/>
</dbReference>
<keyword evidence="4 8" id="KW-0812">Transmembrane</keyword>
<reference evidence="10 11" key="1">
    <citation type="submission" date="2020-08" db="EMBL/GenBank/DDBJ databases">
        <title>Sequencing the genomes of 1000 actinobacteria strains.</title>
        <authorList>
            <person name="Klenk H.-P."/>
        </authorList>
    </citation>
    <scope>NUCLEOTIDE SEQUENCE [LARGE SCALE GENOMIC DNA]</scope>
    <source>
        <strain evidence="10 11">DSM 105784</strain>
    </source>
</reference>
<dbReference type="AlphaFoldDB" id="A0A841AQS9"/>
<feature type="transmembrane region" description="Helical" evidence="8">
    <location>
        <begin position="100"/>
        <end position="121"/>
    </location>
</feature>
<evidence type="ECO:0000256" key="7">
    <source>
        <dbReference type="SAM" id="MobiDB-lite"/>
    </source>
</evidence>
<dbReference type="CDD" id="cd06173">
    <property type="entry name" value="MFS_MefA_like"/>
    <property type="match status" value="1"/>
</dbReference>
<evidence type="ECO:0000313" key="10">
    <source>
        <dbReference type="EMBL" id="MBB5844648.1"/>
    </source>
</evidence>
<evidence type="ECO:0000256" key="3">
    <source>
        <dbReference type="ARBA" id="ARBA00022475"/>
    </source>
</evidence>
<dbReference type="PANTHER" id="PTHR23513:SF11">
    <property type="entry name" value="STAPHYLOFERRIN A TRANSPORTER"/>
    <property type="match status" value="1"/>
</dbReference>
<accession>A0A841AQS9</accession>
<organism evidence="10 11">
    <name type="scientific">Conyzicola lurida</name>
    <dbReference type="NCBI Taxonomy" id="1172621"/>
    <lineage>
        <taxon>Bacteria</taxon>
        <taxon>Bacillati</taxon>
        <taxon>Actinomycetota</taxon>
        <taxon>Actinomycetes</taxon>
        <taxon>Micrococcales</taxon>
        <taxon>Microbacteriaceae</taxon>
        <taxon>Conyzicola</taxon>
    </lineage>
</organism>
<dbReference type="Proteomes" id="UP000536685">
    <property type="component" value="Unassembled WGS sequence"/>
</dbReference>
<dbReference type="Gene3D" id="1.20.1250.20">
    <property type="entry name" value="MFS general substrate transporter like domains"/>
    <property type="match status" value="1"/>
</dbReference>
<comment type="subcellular location">
    <subcellularLocation>
        <location evidence="1">Cell membrane</location>
        <topology evidence="1">Multi-pass membrane protein</topology>
    </subcellularLocation>
</comment>
<evidence type="ECO:0000313" key="11">
    <source>
        <dbReference type="Proteomes" id="UP000536685"/>
    </source>
</evidence>
<dbReference type="RefSeq" id="WP_184238983.1">
    <property type="nucleotide sequence ID" value="NZ_JACHMJ010000001.1"/>
</dbReference>
<feature type="region of interest" description="Disordered" evidence="7">
    <location>
        <begin position="1"/>
        <end position="20"/>
    </location>
</feature>
<proteinExistence type="predicted"/>
<dbReference type="InterPro" id="IPR020846">
    <property type="entry name" value="MFS_dom"/>
</dbReference>
<evidence type="ECO:0000256" key="6">
    <source>
        <dbReference type="ARBA" id="ARBA00023136"/>
    </source>
</evidence>
<feature type="transmembrane region" description="Helical" evidence="8">
    <location>
        <begin position="304"/>
        <end position="326"/>
    </location>
</feature>
<dbReference type="InterPro" id="IPR010290">
    <property type="entry name" value="TM_effector"/>
</dbReference>
<dbReference type="InterPro" id="IPR036259">
    <property type="entry name" value="MFS_trans_sf"/>
</dbReference>
<dbReference type="PROSITE" id="PS50850">
    <property type="entry name" value="MFS"/>
    <property type="match status" value="1"/>
</dbReference>
<keyword evidence="3" id="KW-1003">Cell membrane</keyword>
<sequence>MTTATSVGFPPTEPLTQLTSPPPWKQTFSSLKVRNYRIFALSNLIAMTAMWMARIAQDWLVLELSGSVTAVGITVALQFAPMLVFGLLGGVIVDRYPKRTLLMICQSIAVLTSATLAALVLTGTVEVWHIYLSALVLGFVTVVDNPARQSFTGEMVGPFHLRNAISVNSSTFQVGALIGPALSGALLVAVGAGWSFGLNALGCAFVVVSLARLRTSELYRTPSMPRERGQLRAGIRYVSSKPAILYTIVIMGFLAVFGQNLPVILSAYAKDVFGVGAAGYGVFNTLVAVGALTGALLSTRRRGFGLRGIVVAALCYSLVQTVSGLMPTEESFAVALAAVGLTWLLFITLANSLVQLSSNAGVRGRVMALYVLVLLGGQSIGGPLMGLVVEHFGAQTGMLVSGGVPLVAVAVIGVVLARRGLLAKPGTPGRGLSAPGLTA</sequence>
<evidence type="ECO:0000256" key="8">
    <source>
        <dbReference type="SAM" id="Phobius"/>
    </source>
</evidence>
<feature type="transmembrane region" description="Helical" evidence="8">
    <location>
        <begin position="38"/>
        <end position="56"/>
    </location>
</feature>
<evidence type="ECO:0000256" key="2">
    <source>
        <dbReference type="ARBA" id="ARBA00022448"/>
    </source>
</evidence>
<evidence type="ECO:0000256" key="1">
    <source>
        <dbReference type="ARBA" id="ARBA00004651"/>
    </source>
</evidence>
<dbReference type="GO" id="GO:0005886">
    <property type="term" value="C:plasma membrane"/>
    <property type="evidence" value="ECO:0007669"/>
    <property type="project" value="UniProtKB-SubCell"/>
</dbReference>
<protein>
    <submittedName>
        <fullName evidence="10">MFS family permease</fullName>
    </submittedName>
</protein>
<dbReference type="PANTHER" id="PTHR23513">
    <property type="entry name" value="INTEGRAL MEMBRANE EFFLUX PROTEIN-RELATED"/>
    <property type="match status" value="1"/>
</dbReference>
<evidence type="ECO:0000259" key="9">
    <source>
        <dbReference type="PROSITE" id="PS50850"/>
    </source>
</evidence>
<gene>
    <name evidence="10" type="ORF">HD599_002971</name>
</gene>
<feature type="transmembrane region" description="Helical" evidence="8">
    <location>
        <begin position="68"/>
        <end position="93"/>
    </location>
</feature>
<evidence type="ECO:0000256" key="4">
    <source>
        <dbReference type="ARBA" id="ARBA00022692"/>
    </source>
</evidence>
<feature type="transmembrane region" description="Helical" evidence="8">
    <location>
        <begin position="332"/>
        <end position="354"/>
    </location>
</feature>
<feature type="transmembrane region" description="Helical" evidence="8">
    <location>
        <begin position="277"/>
        <end position="297"/>
    </location>
</feature>
<comment type="caution">
    <text evidence="10">The sequence shown here is derived from an EMBL/GenBank/DDBJ whole genome shotgun (WGS) entry which is preliminary data.</text>
</comment>
<feature type="transmembrane region" description="Helical" evidence="8">
    <location>
        <begin position="234"/>
        <end position="257"/>
    </location>
</feature>
<keyword evidence="6 8" id="KW-0472">Membrane</keyword>
<name>A0A841AQS9_9MICO</name>
<feature type="transmembrane region" description="Helical" evidence="8">
    <location>
        <begin position="398"/>
        <end position="417"/>
    </location>
</feature>
<dbReference type="Pfam" id="PF05977">
    <property type="entry name" value="MFS_3"/>
    <property type="match status" value="1"/>
</dbReference>